<evidence type="ECO:0000313" key="1">
    <source>
        <dbReference type="EMBL" id="ANU58161.1"/>
    </source>
</evidence>
<dbReference type="Proteomes" id="UP000092631">
    <property type="component" value="Chromosome"/>
</dbReference>
<dbReference type="KEGG" id="bcae:A4V03_11790"/>
<evidence type="ECO:0000313" key="2">
    <source>
        <dbReference type="Proteomes" id="UP000092631"/>
    </source>
</evidence>
<organism evidence="1 2">
    <name type="scientific">Bacteroides caecimuris</name>
    <dbReference type="NCBI Taxonomy" id="1796613"/>
    <lineage>
        <taxon>Bacteria</taxon>
        <taxon>Pseudomonadati</taxon>
        <taxon>Bacteroidota</taxon>
        <taxon>Bacteroidia</taxon>
        <taxon>Bacteroidales</taxon>
        <taxon>Bacteroidaceae</taxon>
        <taxon>Bacteroides</taxon>
    </lineage>
</organism>
<dbReference type="RefSeq" id="WP_065539074.1">
    <property type="nucleotide sequence ID" value="NZ_CAPUCN010000075.1"/>
</dbReference>
<proteinExistence type="predicted"/>
<dbReference type="EMBL" id="CP015401">
    <property type="protein sequence ID" value="ANU58161.1"/>
    <property type="molecule type" value="Genomic_DNA"/>
</dbReference>
<protein>
    <submittedName>
        <fullName evidence="1">Uncharacterized protein</fullName>
    </submittedName>
</protein>
<accession>A0A1C7H2I7</accession>
<reference evidence="2" key="1">
    <citation type="submission" date="2016-04" db="EMBL/GenBank/DDBJ databases">
        <title>Complete Genome Sequences of Twelve Strains of a Stable Defined Moderately Diverse Mouse Microbiota 2 (sDMDMm2).</title>
        <authorList>
            <person name="Uchimura Y."/>
            <person name="Wyss M."/>
            <person name="Brugiroux S."/>
            <person name="Limenitakis J.P."/>
            <person name="Stecher B."/>
            <person name="McCoy K.D."/>
            <person name="Macpherson A.J."/>
        </authorList>
    </citation>
    <scope>NUCLEOTIDE SEQUENCE [LARGE SCALE GENOMIC DNA]</scope>
    <source>
        <strain evidence="2">I48</strain>
    </source>
</reference>
<name>A0A1C7H2I7_9BACE</name>
<keyword evidence="2" id="KW-1185">Reference proteome</keyword>
<dbReference type="AlphaFoldDB" id="A0A1C7H2I7"/>
<gene>
    <name evidence="1" type="ORF">A4V03_11790</name>
</gene>
<sequence>MEQYKKHPRFIHILSIPPSLQQEYLSCCQYIYLNVDNYGKIPLQKVVIWEIMRVNIGRYGITEENYKDSLVINVIPDLTEYARGFLNGYNEDFKPFINDTETLKEYIINKACKGFSSLPRVCTPNGTYYPDNKLYETGFYEGERYKAWEIILQTPSVFESYFANEKYTTGTTIKQRIEKQPNTSYEINESVISYVYEILNNDAFILSRAQFSTLVENADFSSIYGIMSKNKAKIKWMISCLSVCMNDTWYENAAKSINTTQQKCSGANVAEYIKNKLNKEKIREIMKKK</sequence>